<dbReference type="EMBL" id="MN740277">
    <property type="protein sequence ID" value="QHT97466.1"/>
    <property type="molecule type" value="Genomic_DNA"/>
</dbReference>
<keyword evidence="2" id="KW-0812">Transmembrane</keyword>
<feature type="compositionally biased region" description="Acidic residues" evidence="1">
    <location>
        <begin position="145"/>
        <end position="159"/>
    </location>
</feature>
<proteinExistence type="predicted"/>
<feature type="transmembrane region" description="Helical" evidence="2">
    <location>
        <begin position="96"/>
        <end position="114"/>
    </location>
</feature>
<evidence type="ECO:0000256" key="2">
    <source>
        <dbReference type="SAM" id="Phobius"/>
    </source>
</evidence>
<organism evidence="3">
    <name type="scientific">viral metagenome</name>
    <dbReference type="NCBI Taxonomy" id="1070528"/>
    <lineage>
        <taxon>unclassified sequences</taxon>
        <taxon>metagenomes</taxon>
        <taxon>organismal metagenomes</taxon>
    </lineage>
</organism>
<protein>
    <submittedName>
        <fullName evidence="3">Uncharacterized protein</fullName>
    </submittedName>
</protein>
<reference evidence="3" key="1">
    <citation type="journal article" date="2020" name="Nature">
        <title>Giant virus diversity and host interactions through global metagenomics.</title>
        <authorList>
            <person name="Schulz F."/>
            <person name="Roux S."/>
            <person name="Paez-Espino D."/>
            <person name="Jungbluth S."/>
            <person name="Walsh D.A."/>
            <person name="Denef V.J."/>
            <person name="McMahon K.D."/>
            <person name="Konstantinidis K.T."/>
            <person name="Eloe-Fadrosh E.A."/>
            <person name="Kyrpides N.C."/>
            <person name="Woyke T."/>
        </authorList>
    </citation>
    <scope>NUCLEOTIDE SEQUENCE</scope>
    <source>
        <strain evidence="3">GVMAG-M-3300025138-11</strain>
    </source>
</reference>
<keyword evidence="2" id="KW-1133">Transmembrane helix</keyword>
<keyword evidence="2" id="KW-0472">Membrane</keyword>
<sequence length="208" mass="24376">MFLILKIIYMPLIKLYSILLYYINYMEYIKSLINDTNALYKTHFNTNNILILSLILYVSCIIMYMPRHIISLQNQPFVKILTLLMIVYYIEINPQLAILLAITFLVTINLESSIKMMENQSQNNIENFTENTSEENHNFTNNSESESEETESDSEESDSEASGSDSDTSEDFKDYSKKKNLRKSKHLNDNFTNLHKAMHQLEKFIPKK</sequence>
<dbReference type="AlphaFoldDB" id="A0A6C0IYE5"/>
<feature type="transmembrane region" description="Helical" evidence="2">
    <location>
        <begin position="7"/>
        <end position="24"/>
    </location>
</feature>
<accession>A0A6C0IYE5</accession>
<evidence type="ECO:0000256" key="1">
    <source>
        <dbReference type="SAM" id="MobiDB-lite"/>
    </source>
</evidence>
<feature type="transmembrane region" description="Helical" evidence="2">
    <location>
        <begin position="44"/>
        <end position="65"/>
    </location>
</feature>
<evidence type="ECO:0000313" key="3">
    <source>
        <dbReference type="EMBL" id="QHT97466.1"/>
    </source>
</evidence>
<feature type="region of interest" description="Disordered" evidence="1">
    <location>
        <begin position="130"/>
        <end position="181"/>
    </location>
</feature>
<name>A0A6C0IYE5_9ZZZZ</name>